<evidence type="ECO:0000313" key="1">
    <source>
        <dbReference type="EMBL" id="MCS4037214.1"/>
    </source>
</evidence>
<sequence length="47" mass="5487">MVDLLIEISDFRWFESKGTSTNTSQVQATFYLQALLENSPSRKSHFY</sequence>
<accession>A0A9X2UM60</accession>
<dbReference type="EMBL" id="JANUBF010000015">
    <property type="protein sequence ID" value="MCS4037214.1"/>
    <property type="molecule type" value="Genomic_DNA"/>
</dbReference>
<comment type="caution">
    <text evidence="1">The sequence shown here is derived from an EMBL/GenBank/DDBJ whole genome shotgun (WGS) entry which is preliminary data.</text>
</comment>
<organism evidence="1 2">
    <name type="scientific">Salinibacter ruber</name>
    <dbReference type="NCBI Taxonomy" id="146919"/>
    <lineage>
        <taxon>Bacteria</taxon>
        <taxon>Pseudomonadati</taxon>
        <taxon>Rhodothermota</taxon>
        <taxon>Rhodothermia</taxon>
        <taxon>Rhodothermales</taxon>
        <taxon>Salinibacteraceae</taxon>
        <taxon>Salinibacter</taxon>
    </lineage>
</organism>
<dbReference type="AlphaFoldDB" id="A0A9X2UM60"/>
<gene>
    <name evidence="1" type="ORF">GGQ01_002294</name>
</gene>
<reference evidence="1" key="1">
    <citation type="submission" date="2022-08" db="EMBL/GenBank/DDBJ databases">
        <title>Genomic Encyclopedia of Type Strains, Phase V (KMG-V): Genome sequencing to study the core and pangenomes of soil and plant-associated prokaryotes.</title>
        <authorList>
            <person name="Whitman W."/>
        </authorList>
    </citation>
    <scope>NUCLEOTIDE SEQUENCE</scope>
    <source>
        <strain evidence="1">SP3012</strain>
    </source>
</reference>
<proteinExistence type="predicted"/>
<dbReference type="Proteomes" id="UP001155040">
    <property type="component" value="Unassembled WGS sequence"/>
</dbReference>
<name>A0A9X2UM60_9BACT</name>
<protein>
    <submittedName>
        <fullName evidence="1">Uncharacterized protein</fullName>
    </submittedName>
</protein>
<evidence type="ECO:0000313" key="2">
    <source>
        <dbReference type="Proteomes" id="UP001155040"/>
    </source>
</evidence>